<dbReference type="Pfam" id="PF01757">
    <property type="entry name" value="Acyl_transf_3"/>
    <property type="match status" value="1"/>
</dbReference>
<feature type="transmembrane region" description="Helical" evidence="1">
    <location>
        <begin position="247"/>
        <end position="265"/>
    </location>
</feature>
<feature type="transmembrane region" description="Helical" evidence="1">
    <location>
        <begin position="316"/>
        <end position="334"/>
    </location>
</feature>
<keyword evidence="1" id="KW-0812">Transmembrane</keyword>
<feature type="transmembrane region" description="Helical" evidence="1">
    <location>
        <begin position="174"/>
        <end position="190"/>
    </location>
</feature>
<dbReference type="Proteomes" id="UP000276133">
    <property type="component" value="Unassembled WGS sequence"/>
</dbReference>
<accession>A0A3M7T009</accession>
<evidence type="ECO:0000259" key="2">
    <source>
        <dbReference type="Pfam" id="PF01757"/>
    </source>
</evidence>
<feature type="transmembrane region" description="Helical" evidence="1">
    <location>
        <begin position="210"/>
        <end position="227"/>
    </location>
</feature>
<comment type="caution">
    <text evidence="3">The sequence shown here is derived from an EMBL/GenBank/DDBJ whole genome shotgun (WGS) entry which is preliminary data.</text>
</comment>
<keyword evidence="4" id="KW-1185">Reference proteome</keyword>
<dbReference type="GO" id="GO:0000271">
    <property type="term" value="P:polysaccharide biosynthetic process"/>
    <property type="evidence" value="ECO:0007669"/>
    <property type="project" value="TreeGrafter"/>
</dbReference>
<sequence>MQKSSFNFQYLINSQKSISSRFDYLDGYRGFCALTVVIHHIVPFHGGKGDFRIFVMAGFFIGVFGFFVLSAFLLTYKMTKQLDKCESWNQSGETISKYFIRRFFRIYVPYMFFVICVKLGPKCVKGIYKEYNSWLNLAMLKPTLGNHLWTIPIEIKFYFMIPILCVAFKLSNKYWMPVVLSSIGAMYWLYQTHLYYSAFDANLFTSNKLYVRFPIFYSGSLVAVFYYKYEIWENEWKNLVKQRFARIFIGTCSFLMAFYGIMNFSPAYNPKINIYKDSLHPGIKFSFLLFFMLIGAPNDFTRLFSDSFFFKKLGKYSFGIYLWHPMCILVVKYHKFNRQLDAIVVVLALSYLCGALARNR</sequence>
<evidence type="ECO:0000313" key="3">
    <source>
        <dbReference type="EMBL" id="RNA41229.1"/>
    </source>
</evidence>
<keyword evidence="3" id="KW-0012">Acyltransferase</keyword>
<keyword evidence="3" id="KW-0808">Transferase</keyword>
<dbReference type="OrthoDB" id="2148986at2759"/>
<protein>
    <submittedName>
        <fullName evidence="3">Acyltransferase family</fullName>
    </submittedName>
</protein>
<keyword evidence="1" id="KW-1133">Transmembrane helix</keyword>
<dbReference type="GO" id="GO:0016747">
    <property type="term" value="F:acyltransferase activity, transferring groups other than amino-acyl groups"/>
    <property type="evidence" value="ECO:0007669"/>
    <property type="project" value="InterPro"/>
</dbReference>
<feature type="transmembrane region" description="Helical" evidence="1">
    <location>
        <begin position="340"/>
        <end position="357"/>
    </location>
</feature>
<dbReference type="PANTHER" id="PTHR23028:SF53">
    <property type="entry name" value="ACYL_TRANSF_3 DOMAIN-CONTAINING PROTEIN"/>
    <property type="match status" value="1"/>
</dbReference>
<evidence type="ECO:0000313" key="4">
    <source>
        <dbReference type="Proteomes" id="UP000276133"/>
    </source>
</evidence>
<feature type="transmembrane region" description="Helical" evidence="1">
    <location>
        <begin position="285"/>
        <end position="304"/>
    </location>
</feature>
<feature type="transmembrane region" description="Helical" evidence="1">
    <location>
        <begin position="53"/>
        <end position="74"/>
    </location>
</feature>
<dbReference type="GO" id="GO:0016020">
    <property type="term" value="C:membrane"/>
    <property type="evidence" value="ECO:0007669"/>
    <property type="project" value="TreeGrafter"/>
</dbReference>
<dbReference type="AlphaFoldDB" id="A0A3M7T009"/>
<feature type="transmembrane region" description="Helical" evidence="1">
    <location>
        <begin position="148"/>
        <end position="167"/>
    </location>
</feature>
<dbReference type="InterPro" id="IPR050879">
    <property type="entry name" value="Acyltransferase_3"/>
</dbReference>
<reference evidence="3 4" key="1">
    <citation type="journal article" date="2018" name="Sci. Rep.">
        <title>Genomic signatures of local adaptation to the degree of environmental predictability in rotifers.</title>
        <authorList>
            <person name="Franch-Gras L."/>
            <person name="Hahn C."/>
            <person name="Garcia-Roger E.M."/>
            <person name="Carmona M.J."/>
            <person name="Serra M."/>
            <person name="Gomez A."/>
        </authorList>
    </citation>
    <scope>NUCLEOTIDE SEQUENCE [LARGE SCALE GENOMIC DNA]</scope>
    <source>
        <strain evidence="3">HYR1</strain>
    </source>
</reference>
<dbReference type="PANTHER" id="PTHR23028">
    <property type="entry name" value="ACETYLTRANSFERASE"/>
    <property type="match status" value="1"/>
</dbReference>
<feature type="transmembrane region" description="Helical" evidence="1">
    <location>
        <begin position="107"/>
        <end position="128"/>
    </location>
</feature>
<dbReference type="STRING" id="10195.A0A3M7T009"/>
<organism evidence="3 4">
    <name type="scientific">Brachionus plicatilis</name>
    <name type="common">Marine rotifer</name>
    <name type="synonym">Brachionus muelleri</name>
    <dbReference type="NCBI Taxonomy" id="10195"/>
    <lineage>
        <taxon>Eukaryota</taxon>
        <taxon>Metazoa</taxon>
        <taxon>Spiralia</taxon>
        <taxon>Gnathifera</taxon>
        <taxon>Rotifera</taxon>
        <taxon>Eurotatoria</taxon>
        <taxon>Monogononta</taxon>
        <taxon>Pseudotrocha</taxon>
        <taxon>Ploima</taxon>
        <taxon>Brachionidae</taxon>
        <taxon>Brachionus</taxon>
    </lineage>
</organism>
<proteinExistence type="predicted"/>
<name>A0A3M7T009_BRAPC</name>
<keyword evidence="1" id="KW-0472">Membrane</keyword>
<dbReference type="EMBL" id="REGN01000529">
    <property type="protein sequence ID" value="RNA41229.1"/>
    <property type="molecule type" value="Genomic_DNA"/>
</dbReference>
<gene>
    <name evidence="3" type="ORF">BpHYR1_034596</name>
</gene>
<evidence type="ECO:0000256" key="1">
    <source>
        <dbReference type="SAM" id="Phobius"/>
    </source>
</evidence>
<dbReference type="InterPro" id="IPR002656">
    <property type="entry name" value="Acyl_transf_3_dom"/>
</dbReference>
<feature type="domain" description="Acyltransferase 3" evidence="2">
    <location>
        <begin position="23"/>
        <end position="352"/>
    </location>
</feature>